<dbReference type="PANTHER" id="PTHR11011">
    <property type="entry name" value="MALE STERILITY PROTEIN 2-RELATED"/>
    <property type="match status" value="1"/>
</dbReference>
<evidence type="ECO:0000256" key="5">
    <source>
        <dbReference type="ARBA" id="ARBA00022857"/>
    </source>
</evidence>
<protein>
    <recommendedName>
        <fullName evidence="10">Fatty acyl-CoA reductase</fullName>
        <ecNumber evidence="10">1.2.1.84</ecNumber>
    </recommendedName>
</protein>
<feature type="domain" description="Fatty acyl-CoA reductase C-terminal" evidence="11">
    <location>
        <begin position="361"/>
        <end position="452"/>
    </location>
</feature>
<accession>A0A6J2XQ09</accession>
<keyword evidence="4 10" id="KW-0812">Transmembrane</keyword>
<comment type="subcellular location">
    <subcellularLocation>
        <location evidence="1">Membrane</location>
        <topology evidence="1">Multi-pass membrane protein</topology>
    </subcellularLocation>
</comment>
<dbReference type="KEGG" id="soy:115879972"/>
<dbReference type="Pfam" id="PF03015">
    <property type="entry name" value="Sterile"/>
    <property type="match status" value="1"/>
</dbReference>
<evidence type="ECO:0000256" key="7">
    <source>
        <dbReference type="ARBA" id="ARBA00023098"/>
    </source>
</evidence>
<comment type="catalytic activity">
    <reaction evidence="9 10">
        <text>a long-chain fatty acyl-CoA + 2 NADPH + 2 H(+) = a long-chain primary fatty alcohol + 2 NADP(+) + CoA</text>
        <dbReference type="Rhea" id="RHEA:52716"/>
        <dbReference type="ChEBI" id="CHEBI:15378"/>
        <dbReference type="ChEBI" id="CHEBI:57287"/>
        <dbReference type="ChEBI" id="CHEBI:57783"/>
        <dbReference type="ChEBI" id="CHEBI:58349"/>
        <dbReference type="ChEBI" id="CHEBI:77396"/>
        <dbReference type="ChEBI" id="CHEBI:83139"/>
        <dbReference type="EC" id="1.2.1.84"/>
    </reaction>
</comment>
<keyword evidence="13" id="KW-1185">Reference proteome</keyword>
<dbReference type="OrthoDB" id="429813at2759"/>
<keyword evidence="5 10" id="KW-0521">NADP</keyword>
<dbReference type="CDD" id="cd05236">
    <property type="entry name" value="FAR-N_SDR_e"/>
    <property type="match status" value="1"/>
</dbReference>
<dbReference type="RefSeq" id="XP_030752945.1">
    <property type="nucleotide sequence ID" value="XM_030897085.1"/>
</dbReference>
<dbReference type="RefSeq" id="XP_030753017.1">
    <property type="nucleotide sequence ID" value="XM_030897157.1"/>
</dbReference>
<name>A0A6J2XQ09_SITOR</name>
<gene>
    <name evidence="14 15" type="primary">LOC115879972</name>
</gene>
<feature type="transmembrane region" description="Helical" evidence="10">
    <location>
        <begin position="466"/>
        <end position="486"/>
    </location>
</feature>
<evidence type="ECO:0000256" key="1">
    <source>
        <dbReference type="ARBA" id="ARBA00004141"/>
    </source>
</evidence>
<dbReference type="GO" id="GO:0102965">
    <property type="term" value="F:alcohol-forming long-chain fatty acyl-CoA reductase activity"/>
    <property type="evidence" value="ECO:0007669"/>
    <property type="project" value="UniProtKB-EC"/>
</dbReference>
<dbReference type="PANTHER" id="PTHR11011:SF45">
    <property type="entry name" value="FATTY ACYL-COA REDUCTASE CG8306-RELATED"/>
    <property type="match status" value="1"/>
</dbReference>
<feature type="domain" description="Thioester reductase (TE)" evidence="12">
    <location>
        <begin position="17"/>
        <end position="288"/>
    </location>
</feature>
<dbReference type="InterPro" id="IPR036291">
    <property type="entry name" value="NAD(P)-bd_dom_sf"/>
</dbReference>
<evidence type="ECO:0000313" key="13">
    <source>
        <dbReference type="Proteomes" id="UP000504635"/>
    </source>
</evidence>
<dbReference type="FunFam" id="3.40.50.720:FF:000143">
    <property type="entry name" value="Fatty acyl-CoA reductase"/>
    <property type="match status" value="1"/>
</dbReference>
<keyword evidence="6 10" id="KW-1133">Transmembrane helix</keyword>
<evidence type="ECO:0000256" key="10">
    <source>
        <dbReference type="RuleBase" id="RU363097"/>
    </source>
</evidence>
<dbReference type="GO" id="GO:0080019">
    <property type="term" value="F:alcohol-forming very long-chain fatty acyl-CoA reductase activity"/>
    <property type="evidence" value="ECO:0007669"/>
    <property type="project" value="InterPro"/>
</dbReference>
<dbReference type="Proteomes" id="UP000504635">
    <property type="component" value="Unplaced"/>
</dbReference>
<sequence length="511" mass="57809">MASAGLKEFYKGKNIFITGSTGFLGVCLLEKILRSIPNHGDIYLLLRPKKGKQINERLEEIKSNNIFERLLKDKPVDEVFARVKAVAGDVGEENLGLSESDRSLLHQNVNVIFHSAATLDFGDDLNTTININLLGTRRITELAKKCRNLKVLIHVSSAYVNSYLNEAEEIIYPLPRDPEELIKIVAKLNPEELEKQTPELLGKHPNTYTITKHMAEHEVQKCEELFPCTIVRPSMIVGAFKEPVPGWTISKNGPQGFLMGASKGVIRRLPVAKQLIYDYIPVDIVVNNLLAAGFHSGATQSKKTQVYHSTSSTRNPFKWDYVETRINDNLHKYPLKSAVWYPHLKLLPSVTYYKISALFVHFLPAIILDTITRLTGGRPILMKLHRNVNTSLDRLEKFIFTEWKFSAKNTTDLQTWLNKNDQEEFSLDISSLVWPAYFDDLTLGARIYLSKDPVKTLNSARQKDKILLGIHLLVQGGIVFLFWYIFSGILGLSLKQSFLLVPAIVGLLNLL</sequence>
<dbReference type="EC" id="1.2.1.84" evidence="10"/>
<dbReference type="Pfam" id="PF07993">
    <property type="entry name" value="NAD_binding_4"/>
    <property type="match status" value="1"/>
</dbReference>
<reference evidence="14 15" key="1">
    <citation type="submission" date="2025-04" db="UniProtKB">
        <authorList>
            <consortium name="RefSeq"/>
        </authorList>
    </citation>
    <scope>IDENTIFICATION</scope>
    <source>
        <tissue evidence="14 15">Gonads</tissue>
    </source>
</reference>
<dbReference type="GO" id="GO:0005777">
    <property type="term" value="C:peroxisome"/>
    <property type="evidence" value="ECO:0007669"/>
    <property type="project" value="TreeGrafter"/>
</dbReference>
<dbReference type="GO" id="GO:0016020">
    <property type="term" value="C:membrane"/>
    <property type="evidence" value="ECO:0007669"/>
    <property type="project" value="UniProtKB-SubCell"/>
</dbReference>
<dbReference type="InterPro" id="IPR026055">
    <property type="entry name" value="FAR"/>
</dbReference>
<evidence type="ECO:0000256" key="4">
    <source>
        <dbReference type="ARBA" id="ARBA00022692"/>
    </source>
</evidence>
<dbReference type="AlphaFoldDB" id="A0A6J2XQ09"/>
<evidence type="ECO:0000259" key="12">
    <source>
        <dbReference type="Pfam" id="PF07993"/>
    </source>
</evidence>
<evidence type="ECO:0000256" key="6">
    <source>
        <dbReference type="ARBA" id="ARBA00022989"/>
    </source>
</evidence>
<dbReference type="GO" id="GO:0035336">
    <property type="term" value="P:long-chain fatty-acyl-CoA metabolic process"/>
    <property type="evidence" value="ECO:0007669"/>
    <property type="project" value="TreeGrafter"/>
</dbReference>
<proteinExistence type="inferred from homology"/>
<dbReference type="SUPFAM" id="SSF51735">
    <property type="entry name" value="NAD(P)-binding Rossmann-fold domains"/>
    <property type="match status" value="1"/>
</dbReference>
<keyword evidence="3 10" id="KW-0444">Lipid biosynthesis</keyword>
<evidence type="ECO:0000259" key="11">
    <source>
        <dbReference type="Pfam" id="PF03015"/>
    </source>
</evidence>
<dbReference type="InterPro" id="IPR033640">
    <property type="entry name" value="FAR_C"/>
</dbReference>
<evidence type="ECO:0000313" key="14">
    <source>
        <dbReference type="RefSeq" id="XP_030752945.1"/>
    </source>
</evidence>
<dbReference type="CDD" id="cd09071">
    <property type="entry name" value="FAR_C"/>
    <property type="match status" value="1"/>
</dbReference>
<keyword evidence="8 10" id="KW-0472">Membrane</keyword>
<dbReference type="InterPro" id="IPR013120">
    <property type="entry name" value="FAR_NAD-bd"/>
</dbReference>
<evidence type="ECO:0000256" key="9">
    <source>
        <dbReference type="ARBA" id="ARBA00052530"/>
    </source>
</evidence>
<evidence type="ECO:0000256" key="3">
    <source>
        <dbReference type="ARBA" id="ARBA00022516"/>
    </source>
</evidence>
<keyword evidence="7 10" id="KW-0443">Lipid metabolism</keyword>
<evidence type="ECO:0000256" key="2">
    <source>
        <dbReference type="ARBA" id="ARBA00005928"/>
    </source>
</evidence>
<evidence type="ECO:0000313" key="15">
    <source>
        <dbReference type="RefSeq" id="XP_030753017.1"/>
    </source>
</evidence>
<comment type="similarity">
    <text evidence="2 10">Belongs to the fatty acyl-CoA reductase family.</text>
</comment>
<comment type="function">
    <text evidence="10">Catalyzes the reduction of fatty acyl-CoA to fatty alcohols.</text>
</comment>
<evidence type="ECO:0000256" key="8">
    <source>
        <dbReference type="ARBA" id="ARBA00023136"/>
    </source>
</evidence>
<organism evidence="13 14">
    <name type="scientific">Sitophilus oryzae</name>
    <name type="common">Rice weevil</name>
    <name type="synonym">Curculio oryzae</name>
    <dbReference type="NCBI Taxonomy" id="7048"/>
    <lineage>
        <taxon>Eukaryota</taxon>
        <taxon>Metazoa</taxon>
        <taxon>Ecdysozoa</taxon>
        <taxon>Arthropoda</taxon>
        <taxon>Hexapoda</taxon>
        <taxon>Insecta</taxon>
        <taxon>Pterygota</taxon>
        <taxon>Neoptera</taxon>
        <taxon>Endopterygota</taxon>
        <taxon>Coleoptera</taxon>
        <taxon>Polyphaga</taxon>
        <taxon>Cucujiformia</taxon>
        <taxon>Curculionidae</taxon>
        <taxon>Dryophthorinae</taxon>
        <taxon>Sitophilus</taxon>
    </lineage>
</organism>
<dbReference type="Gene3D" id="3.40.50.720">
    <property type="entry name" value="NAD(P)-binding Rossmann-like Domain"/>
    <property type="match status" value="1"/>
</dbReference>
<dbReference type="GeneID" id="115879972"/>
<feature type="transmembrane region" description="Helical" evidence="10">
    <location>
        <begin position="355"/>
        <end position="376"/>
    </location>
</feature>
<keyword evidence="10" id="KW-0560">Oxidoreductase</keyword>